<sequence>MTEFFIGMAVMLILAAALWVWNKTRKKAPAKEVRVFSSIEQLKAIGQLSVYKVLTKEIVTETDHTWGEFGNRYLGWVLSGKKMAMIFEFEIDFRYNLQSPYFEISEKGEGIYAVSMPPCDYEVNIRDIRFYDEQGSKLLPWLLPDLLNGFLSGGFKEQDKNNLVDAAKGHAQKQALELINNIQSEVQKSAKNTLKSLSRAFGAREIDFAFTAQEAEAKQVSVEVSEKIAS</sequence>
<protein>
    <submittedName>
        <fullName evidence="2">DUF4230 domain-containing protein</fullName>
    </submittedName>
</protein>
<proteinExistence type="predicted"/>
<gene>
    <name evidence="2" type="ORF">P9H32_01985</name>
</gene>
<comment type="caution">
    <text evidence="2">The sequence shown here is derived from an EMBL/GenBank/DDBJ whole genome shotgun (WGS) entry which is preliminary data.</text>
</comment>
<accession>A0ABU5MT55</accession>
<dbReference type="EMBL" id="JARVCO010000002">
    <property type="protein sequence ID" value="MDZ8117383.1"/>
    <property type="molecule type" value="Genomic_DNA"/>
</dbReference>
<keyword evidence="3" id="KW-1185">Reference proteome</keyword>
<dbReference type="Proteomes" id="UP001290861">
    <property type="component" value="Unassembled WGS sequence"/>
</dbReference>
<dbReference type="InterPro" id="IPR025324">
    <property type="entry name" value="DUF4230"/>
</dbReference>
<keyword evidence="1" id="KW-1133">Transmembrane helix</keyword>
<keyword evidence="1" id="KW-0812">Transmembrane</keyword>
<name>A0ABU5MT55_9BACT</name>
<dbReference type="RefSeq" id="WP_322607184.1">
    <property type="nucleotide sequence ID" value="NZ_JARVCO010000002.1"/>
</dbReference>
<evidence type="ECO:0000313" key="2">
    <source>
        <dbReference type="EMBL" id="MDZ8117383.1"/>
    </source>
</evidence>
<feature type="transmembrane region" description="Helical" evidence="1">
    <location>
        <begin position="6"/>
        <end position="22"/>
    </location>
</feature>
<dbReference type="Pfam" id="PF14014">
    <property type="entry name" value="DUF4230"/>
    <property type="match status" value="1"/>
</dbReference>
<evidence type="ECO:0000256" key="1">
    <source>
        <dbReference type="SAM" id="Phobius"/>
    </source>
</evidence>
<organism evidence="2 3">
    <name type="scientific">Pontiella agarivorans</name>
    <dbReference type="NCBI Taxonomy" id="3038953"/>
    <lineage>
        <taxon>Bacteria</taxon>
        <taxon>Pseudomonadati</taxon>
        <taxon>Kiritimatiellota</taxon>
        <taxon>Kiritimatiellia</taxon>
        <taxon>Kiritimatiellales</taxon>
        <taxon>Pontiellaceae</taxon>
        <taxon>Pontiella</taxon>
    </lineage>
</organism>
<evidence type="ECO:0000313" key="3">
    <source>
        <dbReference type="Proteomes" id="UP001290861"/>
    </source>
</evidence>
<reference evidence="2 3" key="1">
    <citation type="journal article" date="2024" name="Appl. Environ. Microbiol.">
        <title>Pontiella agarivorans sp. nov., a novel marine anaerobic bacterium capable of degrading macroalgal polysaccharides and fixing nitrogen.</title>
        <authorList>
            <person name="Liu N."/>
            <person name="Kivenson V."/>
            <person name="Peng X."/>
            <person name="Cui Z."/>
            <person name="Lankiewicz T.S."/>
            <person name="Gosselin K.M."/>
            <person name="English C.J."/>
            <person name="Blair E.M."/>
            <person name="O'Malley M.A."/>
            <person name="Valentine D.L."/>
        </authorList>
    </citation>
    <scope>NUCLEOTIDE SEQUENCE [LARGE SCALE GENOMIC DNA]</scope>
    <source>
        <strain evidence="2 3">NLcol2</strain>
    </source>
</reference>
<keyword evidence="1" id="KW-0472">Membrane</keyword>